<gene>
    <name evidence="3" type="ORF">OS493_023480</name>
</gene>
<evidence type="ECO:0000313" key="4">
    <source>
        <dbReference type="Proteomes" id="UP001163046"/>
    </source>
</evidence>
<dbReference type="OrthoDB" id="19653at2759"/>
<keyword evidence="4" id="KW-1185">Reference proteome</keyword>
<proteinExistence type="inferred from homology"/>
<dbReference type="Proteomes" id="UP001163046">
    <property type="component" value="Unassembled WGS sequence"/>
</dbReference>
<evidence type="ECO:0000313" key="3">
    <source>
        <dbReference type="EMBL" id="KAJ7384152.1"/>
    </source>
</evidence>
<feature type="domain" description="Carboxylesterase type B" evidence="2">
    <location>
        <begin position="3"/>
        <end position="135"/>
    </location>
</feature>
<sequence>MADEVGDFTMTAPTHADLVLHSKNAPAYMYEFAHLSSLNPSPWWKGAAHKDDTPYEFGFPLMNVTVLQQYNAADRNISDMLITLFTNFAKYGNPTPQPVSGVSWEGFNSSHMAYFRIQSQPEMAVNYRPTKMAFWNEHYEKMLLEEPYSCESRSSALKICLSFDCFVVFLCFSLLNVLLI</sequence>
<dbReference type="Pfam" id="PF00135">
    <property type="entry name" value="COesterase"/>
    <property type="match status" value="1"/>
</dbReference>
<accession>A0A9W9ZM62</accession>
<dbReference type="EMBL" id="MU825890">
    <property type="protein sequence ID" value="KAJ7384152.1"/>
    <property type="molecule type" value="Genomic_DNA"/>
</dbReference>
<dbReference type="InterPro" id="IPR051093">
    <property type="entry name" value="Neuroligin/BSAL"/>
</dbReference>
<comment type="caution">
    <text evidence="3">The sequence shown here is derived from an EMBL/GenBank/DDBJ whole genome shotgun (WGS) entry which is preliminary data.</text>
</comment>
<dbReference type="SUPFAM" id="SSF53474">
    <property type="entry name" value="alpha/beta-Hydrolases"/>
    <property type="match status" value="1"/>
</dbReference>
<evidence type="ECO:0000256" key="1">
    <source>
        <dbReference type="ARBA" id="ARBA00005964"/>
    </source>
</evidence>
<organism evidence="3 4">
    <name type="scientific">Desmophyllum pertusum</name>
    <dbReference type="NCBI Taxonomy" id="174260"/>
    <lineage>
        <taxon>Eukaryota</taxon>
        <taxon>Metazoa</taxon>
        <taxon>Cnidaria</taxon>
        <taxon>Anthozoa</taxon>
        <taxon>Hexacorallia</taxon>
        <taxon>Scleractinia</taxon>
        <taxon>Caryophylliina</taxon>
        <taxon>Caryophylliidae</taxon>
        <taxon>Desmophyllum</taxon>
    </lineage>
</organism>
<name>A0A9W9ZM62_9CNID</name>
<dbReference type="InterPro" id="IPR029058">
    <property type="entry name" value="AB_hydrolase_fold"/>
</dbReference>
<dbReference type="InterPro" id="IPR002018">
    <property type="entry name" value="CarbesteraseB"/>
</dbReference>
<dbReference type="Gene3D" id="3.40.50.1820">
    <property type="entry name" value="alpha/beta hydrolase"/>
    <property type="match status" value="1"/>
</dbReference>
<comment type="similarity">
    <text evidence="1">Belongs to the type-B carboxylesterase/lipase family.</text>
</comment>
<dbReference type="PANTHER" id="PTHR43903">
    <property type="entry name" value="NEUROLIGIN"/>
    <property type="match status" value="1"/>
</dbReference>
<evidence type="ECO:0000259" key="2">
    <source>
        <dbReference type="Pfam" id="PF00135"/>
    </source>
</evidence>
<protein>
    <recommendedName>
        <fullName evidence="2">Carboxylesterase type B domain-containing protein</fullName>
    </recommendedName>
</protein>
<dbReference type="AlphaFoldDB" id="A0A9W9ZM62"/>
<reference evidence="3" key="1">
    <citation type="submission" date="2023-01" db="EMBL/GenBank/DDBJ databases">
        <title>Genome assembly of the deep-sea coral Lophelia pertusa.</title>
        <authorList>
            <person name="Herrera S."/>
            <person name="Cordes E."/>
        </authorList>
    </citation>
    <scope>NUCLEOTIDE SEQUENCE</scope>
    <source>
        <strain evidence="3">USNM1676648</strain>
        <tissue evidence="3">Polyp</tissue>
    </source>
</reference>